<evidence type="ECO:0000313" key="1">
    <source>
        <dbReference type="EMBL" id="EGN55614.1"/>
    </source>
</evidence>
<organism evidence="1 2">
    <name type="scientific">Hallella multisaccharivorax DSM 17128</name>
    <dbReference type="NCBI Taxonomy" id="688246"/>
    <lineage>
        <taxon>Bacteria</taxon>
        <taxon>Pseudomonadati</taxon>
        <taxon>Bacteroidota</taxon>
        <taxon>Bacteroidia</taxon>
        <taxon>Bacteroidales</taxon>
        <taxon>Prevotellaceae</taxon>
        <taxon>Hallella</taxon>
    </lineage>
</organism>
<sequence length="58" mass="6838">MCRFKAMDKDPEDGRKKDVQTRPFLKKNVETTCLQHQSDAFTALGQYVYGTKVMRLRR</sequence>
<gene>
    <name evidence="1" type="ORF">Premu_0122</name>
</gene>
<accession>F8N8W9</accession>
<protein>
    <submittedName>
        <fullName evidence="1">Uncharacterized protein</fullName>
    </submittedName>
</protein>
<evidence type="ECO:0000313" key="2">
    <source>
        <dbReference type="Proteomes" id="UP000002772"/>
    </source>
</evidence>
<name>F8N8W9_9BACT</name>
<keyword evidence="2" id="KW-1185">Reference proteome</keyword>
<dbReference type="AlphaFoldDB" id="F8N8W9"/>
<proteinExistence type="predicted"/>
<dbReference type="EMBL" id="GL945017">
    <property type="protein sequence ID" value="EGN55614.1"/>
    <property type="molecule type" value="Genomic_DNA"/>
</dbReference>
<dbReference type="Proteomes" id="UP000002772">
    <property type="component" value="Unassembled WGS sequence"/>
</dbReference>
<reference evidence="2" key="1">
    <citation type="journal article" date="2011" name="Stand. Genomic Sci.">
        <title>Non-contiguous finished genome sequence of the opportunistic oral pathogen Prevotella multisaccharivorax type strain (PPPA20).</title>
        <authorList>
            <person name="Pati A."/>
            <person name="Gronow S."/>
            <person name="Lu M."/>
            <person name="Lapidus A."/>
            <person name="Nolan M."/>
            <person name="Lucas S."/>
            <person name="Hammon N."/>
            <person name="Deshpande S."/>
            <person name="Cheng J.F."/>
            <person name="Tapia R."/>
            <person name="Han C."/>
            <person name="Goodwin L."/>
            <person name="Pitluck S."/>
            <person name="Liolios K."/>
            <person name="Pagani I."/>
            <person name="Mavromatis K."/>
            <person name="Mikhailova N."/>
            <person name="Huntemann M."/>
            <person name="Chen A."/>
            <person name="Palaniappan K."/>
            <person name="Land M."/>
            <person name="Hauser L."/>
            <person name="Detter J.C."/>
            <person name="Brambilla E.M."/>
            <person name="Rohde M."/>
            <person name="Goker M."/>
            <person name="Woyke T."/>
            <person name="Bristow J."/>
            <person name="Eisen J.A."/>
            <person name="Markowitz V."/>
            <person name="Hugenholtz P."/>
            <person name="Kyrpides N.C."/>
            <person name="Klenk H.P."/>
            <person name="Ivanova N."/>
        </authorList>
    </citation>
    <scope>NUCLEOTIDE SEQUENCE [LARGE SCALE GENOMIC DNA]</scope>
    <source>
        <strain evidence="2">DSM 17128</strain>
    </source>
</reference>
<dbReference type="HOGENOM" id="CLU_2975517_0_0_10"/>